<evidence type="ECO:0000256" key="4">
    <source>
        <dbReference type="ARBA" id="ARBA00022692"/>
    </source>
</evidence>
<evidence type="ECO:0000313" key="12">
    <source>
        <dbReference type="RefSeq" id="XP_025073172.1"/>
    </source>
</evidence>
<evidence type="ECO:0000256" key="8">
    <source>
        <dbReference type="ARBA" id="ARBA00023170"/>
    </source>
</evidence>
<accession>A0A8N1S503</accession>
<dbReference type="OrthoDB" id="7548529at2759"/>
<dbReference type="InterPro" id="IPR004117">
    <property type="entry name" value="7tm6_olfct_rcpt"/>
</dbReference>
<feature type="transmembrane region" description="Helical" evidence="10">
    <location>
        <begin position="75"/>
        <end position="96"/>
    </location>
</feature>
<evidence type="ECO:0000256" key="5">
    <source>
        <dbReference type="ARBA" id="ARBA00022725"/>
    </source>
</evidence>
<dbReference type="PANTHER" id="PTHR21137:SF35">
    <property type="entry name" value="ODORANT RECEPTOR 19A-RELATED"/>
    <property type="match status" value="1"/>
</dbReference>
<evidence type="ECO:0000256" key="2">
    <source>
        <dbReference type="ARBA" id="ARBA00022475"/>
    </source>
</evidence>
<keyword evidence="2" id="KW-1003">Cell membrane</keyword>
<keyword evidence="3" id="KW-0716">Sensory transduction</keyword>
<evidence type="ECO:0000313" key="11">
    <source>
        <dbReference type="Proteomes" id="UP000504615"/>
    </source>
</evidence>
<gene>
    <name evidence="12" type="primary">LOC112552342</name>
</gene>
<dbReference type="RefSeq" id="XP_025073172.1">
    <property type="nucleotide sequence ID" value="XM_025217387.1"/>
</dbReference>
<keyword evidence="8" id="KW-0675">Receptor</keyword>
<proteinExistence type="predicted"/>
<evidence type="ECO:0000256" key="3">
    <source>
        <dbReference type="ARBA" id="ARBA00022606"/>
    </source>
</evidence>
<comment type="subcellular location">
    <subcellularLocation>
        <location evidence="1">Cell membrane</location>
        <topology evidence="1">Multi-pass membrane protein</topology>
    </subcellularLocation>
</comment>
<keyword evidence="6 10" id="KW-1133">Transmembrane helix</keyword>
<dbReference type="AlphaFoldDB" id="A0A8N1S503"/>
<dbReference type="GO" id="GO:0004984">
    <property type="term" value="F:olfactory receptor activity"/>
    <property type="evidence" value="ECO:0007669"/>
    <property type="project" value="InterPro"/>
</dbReference>
<evidence type="ECO:0000256" key="10">
    <source>
        <dbReference type="SAM" id="Phobius"/>
    </source>
</evidence>
<keyword evidence="9" id="KW-0807">Transducer</keyword>
<feature type="transmembrane region" description="Helical" evidence="10">
    <location>
        <begin position="141"/>
        <end position="165"/>
    </location>
</feature>
<dbReference type="Proteomes" id="UP000504615">
    <property type="component" value="Unplaced"/>
</dbReference>
<keyword evidence="4 10" id="KW-0812">Transmembrane</keyword>
<dbReference type="GeneID" id="112552342"/>
<reference evidence="12" key="1">
    <citation type="submission" date="2025-08" db="UniProtKB">
        <authorList>
            <consortium name="RefSeq"/>
        </authorList>
    </citation>
    <scope>IDENTIFICATION</scope>
</reference>
<dbReference type="GO" id="GO:0007165">
    <property type="term" value="P:signal transduction"/>
    <property type="evidence" value="ECO:0007669"/>
    <property type="project" value="UniProtKB-KW"/>
</dbReference>
<feature type="transmembrane region" description="Helical" evidence="10">
    <location>
        <begin position="44"/>
        <end position="63"/>
    </location>
</feature>
<evidence type="ECO:0000256" key="1">
    <source>
        <dbReference type="ARBA" id="ARBA00004651"/>
    </source>
</evidence>
<organism evidence="11 12">
    <name type="scientific">Pogonomyrmex barbatus</name>
    <name type="common">red harvester ant</name>
    <dbReference type="NCBI Taxonomy" id="144034"/>
    <lineage>
        <taxon>Eukaryota</taxon>
        <taxon>Metazoa</taxon>
        <taxon>Ecdysozoa</taxon>
        <taxon>Arthropoda</taxon>
        <taxon>Hexapoda</taxon>
        <taxon>Insecta</taxon>
        <taxon>Pterygota</taxon>
        <taxon>Neoptera</taxon>
        <taxon>Endopterygota</taxon>
        <taxon>Hymenoptera</taxon>
        <taxon>Apocrita</taxon>
        <taxon>Aculeata</taxon>
        <taxon>Formicoidea</taxon>
        <taxon>Formicidae</taxon>
        <taxon>Myrmicinae</taxon>
        <taxon>Pogonomyrmex</taxon>
    </lineage>
</organism>
<keyword evidence="11" id="KW-1185">Reference proteome</keyword>
<keyword evidence="7 10" id="KW-0472">Membrane</keyword>
<evidence type="ECO:0000256" key="7">
    <source>
        <dbReference type="ARBA" id="ARBA00023136"/>
    </source>
</evidence>
<dbReference type="GO" id="GO:0005549">
    <property type="term" value="F:odorant binding"/>
    <property type="evidence" value="ECO:0007669"/>
    <property type="project" value="InterPro"/>
</dbReference>
<evidence type="ECO:0000256" key="9">
    <source>
        <dbReference type="ARBA" id="ARBA00023224"/>
    </source>
</evidence>
<evidence type="ECO:0000256" key="6">
    <source>
        <dbReference type="ARBA" id="ARBA00022989"/>
    </source>
</evidence>
<sequence length="171" mass="19729">MNRAPAYLRAGSILFTLSANHLIPGNSNDARFSELIISRFKVMFCVLIIFAVLCGSINIFWIFQTMSSEYEIAELLFHFMIIIIEIVYILTANYLAQEIIDHNNNIYVTVYNIQWYITPLQIQKMILFLLQRRTKEFNLNIAGLFVGSLEGAATMFSAILSYFTVLYSTQR</sequence>
<dbReference type="PANTHER" id="PTHR21137">
    <property type="entry name" value="ODORANT RECEPTOR"/>
    <property type="match status" value="1"/>
</dbReference>
<keyword evidence="5" id="KW-0552">Olfaction</keyword>
<protein>
    <submittedName>
        <fullName evidence="12">Uncharacterized protein LOC112552342</fullName>
    </submittedName>
</protein>
<dbReference type="GO" id="GO:0005886">
    <property type="term" value="C:plasma membrane"/>
    <property type="evidence" value="ECO:0007669"/>
    <property type="project" value="UniProtKB-SubCell"/>
</dbReference>
<name>A0A8N1S503_9HYME</name>